<evidence type="ECO:0000313" key="1">
    <source>
        <dbReference type="EMBL" id="KAH1130381.1"/>
    </source>
</evidence>
<accession>A0A9D4ALN5</accession>
<dbReference type="Proteomes" id="UP000828251">
    <property type="component" value="Unassembled WGS sequence"/>
</dbReference>
<sequence>MERIMEKFMEENEEFEMLKDCAERFAKHSMVEEASSNKVMVVVPAENELVVPAPKFKRHKVSTIRDIPPGCSRVAAPNFGSSKQITVDRYSQGKW</sequence>
<reference evidence="1 2" key="1">
    <citation type="journal article" date="2021" name="Plant Biotechnol. J.">
        <title>Multi-omics assisted identification of the key and species-specific regulatory components of drought-tolerant mechanisms in Gossypium stocksii.</title>
        <authorList>
            <person name="Yu D."/>
            <person name="Ke L."/>
            <person name="Zhang D."/>
            <person name="Wu Y."/>
            <person name="Sun Y."/>
            <person name="Mei J."/>
            <person name="Sun J."/>
            <person name="Sun Y."/>
        </authorList>
    </citation>
    <scope>NUCLEOTIDE SEQUENCE [LARGE SCALE GENOMIC DNA]</scope>
    <source>
        <strain evidence="2">cv. E1</strain>
        <tissue evidence="1">Leaf</tissue>
    </source>
</reference>
<organism evidence="1 2">
    <name type="scientific">Gossypium stocksii</name>
    <dbReference type="NCBI Taxonomy" id="47602"/>
    <lineage>
        <taxon>Eukaryota</taxon>
        <taxon>Viridiplantae</taxon>
        <taxon>Streptophyta</taxon>
        <taxon>Embryophyta</taxon>
        <taxon>Tracheophyta</taxon>
        <taxon>Spermatophyta</taxon>
        <taxon>Magnoliopsida</taxon>
        <taxon>eudicotyledons</taxon>
        <taxon>Gunneridae</taxon>
        <taxon>Pentapetalae</taxon>
        <taxon>rosids</taxon>
        <taxon>malvids</taxon>
        <taxon>Malvales</taxon>
        <taxon>Malvaceae</taxon>
        <taxon>Malvoideae</taxon>
        <taxon>Gossypium</taxon>
    </lineage>
</organism>
<proteinExistence type="predicted"/>
<dbReference type="EMBL" id="JAIQCV010000001">
    <property type="protein sequence ID" value="KAH1130381.1"/>
    <property type="molecule type" value="Genomic_DNA"/>
</dbReference>
<keyword evidence="2" id="KW-1185">Reference proteome</keyword>
<name>A0A9D4ALN5_9ROSI</name>
<comment type="caution">
    <text evidence="1">The sequence shown here is derived from an EMBL/GenBank/DDBJ whole genome shotgun (WGS) entry which is preliminary data.</text>
</comment>
<dbReference type="AlphaFoldDB" id="A0A9D4ALN5"/>
<evidence type="ECO:0000313" key="2">
    <source>
        <dbReference type="Proteomes" id="UP000828251"/>
    </source>
</evidence>
<gene>
    <name evidence="1" type="ORF">J1N35_001759</name>
</gene>
<protein>
    <submittedName>
        <fullName evidence="1">Uncharacterized protein</fullName>
    </submittedName>
</protein>